<dbReference type="SUPFAM" id="SSF46689">
    <property type="entry name" value="Homeodomain-like"/>
    <property type="match status" value="1"/>
</dbReference>
<evidence type="ECO:0000256" key="4">
    <source>
        <dbReference type="ARBA" id="ARBA00023015"/>
    </source>
</evidence>
<dbReference type="Pfam" id="PF18024">
    <property type="entry name" value="HTH_50"/>
    <property type="match status" value="1"/>
</dbReference>
<dbReference type="RefSeq" id="WP_347436704.1">
    <property type="nucleotide sequence ID" value="NZ_CP089291.1"/>
</dbReference>
<dbReference type="PROSITE" id="PS00688">
    <property type="entry name" value="SIGMA54_INTERACT_3"/>
    <property type="match status" value="1"/>
</dbReference>
<evidence type="ECO:0000313" key="9">
    <source>
        <dbReference type="EMBL" id="UOF90010.1"/>
    </source>
</evidence>
<dbReference type="SUPFAM" id="SSF52540">
    <property type="entry name" value="P-loop containing nucleoside triphosphate hydrolases"/>
    <property type="match status" value="1"/>
</dbReference>
<gene>
    <name evidence="9" type="ORF">LSG31_19415</name>
</gene>
<dbReference type="SUPFAM" id="SSF55785">
    <property type="entry name" value="PYP-like sensor domain (PAS domain)"/>
    <property type="match status" value="1"/>
</dbReference>
<dbReference type="InterPro" id="IPR027417">
    <property type="entry name" value="P-loop_NTPase"/>
</dbReference>
<dbReference type="PANTHER" id="PTHR32071:SF57">
    <property type="entry name" value="C4-DICARBOXYLATE TRANSPORT TRANSCRIPTIONAL REGULATORY PROTEIN DCTD"/>
    <property type="match status" value="1"/>
</dbReference>
<dbReference type="SMART" id="SM00091">
    <property type="entry name" value="PAS"/>
    <property type="match status" value="1"/>
</dbReference>
<protein>
    <recommendedName>
        <fullName evidence="6">HTH-type transcriptional regulatory protein TyrR</fullName>
    </recommendedName>
</protein>
<dbReference type="PROSITE" id="PS50112">
    <property type="entry name" value="PAS"/>
    <property type="match status" value="1"/>
</dbReference>
<dbReference type="Pfam" id="PF00158">
    <property type="entry name" value="Sigma54_activat"/>
    <property type="match status" value="1"/>
</dbReference>
<dbReference type="InterPro" id="IPR058031">
    <property type="entry name" value="AAA_lid_NorR"/>
</dbReference>
<name>A0ABY4CHM2_9BACL</name>
<dbReference type="CDD" id="cd00130">
    <property type="entry name" value="PAS"/>
    <property type="match status" value="1"/>
</dbReference>
<organism evidence="9 10">
    <name type="scientific">Fodinisporobacter ferrooxydans</name>
    <dbReference type="NCBI Taxonomy" id="2901836"/>
    <lineage>
        <taxon>Bacteria</taxon>
        <taxon>Bacillati</taxon>
        <taxon>Bacillota</taxon>
        <taxon>Bacilli</taxon>
        <taxon>Bacillales</taxon>
        <taxon>Alicyclobacillaceae</taxon>
        <taxon>Fodinisporobacter</taxon>
    </lineage>
</organism>
<dbReference type="InterPro" id="IPR030828">
    <property type="entry name" value="HTH_TyrR"/>
</dbReference>
<keyword evidence="5" id="KW-0804">Transcription</keyword>
<dbReference type="Pfam" id="PF25601">
    <property type="entry name" value="AAA_lid_14"/>
    <property type="match status" value="1"/>
</dbReference>
<feature type="domain" description="Sigma-54 factor interaction" evidence="7">
    <location>
        <begin position="167"/>
        <end position="396"/>
    </location>
</feature>
<feature type="domain" description="PAS" evidence="8">
    <location>
        <begin position="24"/>
        <end position="78"/>
    </location>
</feature>
<dbReference type="InterPro" id="IPR013767">
    <property type="entry name" value="PAS_fold"/>
</dbReference>
<dbReference type="CDD" id="cd00009">
    <property type="entry name" value="AAA"/>
    <property type="match status" value="1"/>
</dbReference>
<dbReference type="InterPro" id="IPR025944">
    <property type="entry name" value="Sigma_54_int_dom_CS"/>
</dbReference>
<dbReference type="NCBIfam" id="TIGR00229">
    <property type="entry name" value="sensory_box"/>
    <property type="match status" value="1"/>
</dbReference>
<keyword evidence="1" id="KW-0547">Nucleotide-binding</keyword>
<dbReference type="Pfam" id="PF00989">
    <property type="entry name" value="PAS"/>
    <property type="match status" value="1"/>
</dbReference>
<sequence length="504" mass="57352">MDCLFDDHVDKEKLLSEITQLQSISEQFRAIFDSSTDGLFVVDSGGIVLEINKAYEQMTSILREEVVGRNLTDLVLSEYFDKSASLLALQSKKTTTIIQQIKKQKFFVVTANPVFGTEPEIKMVVTSVRDVTFLHHLQQQLRQVEQINERLSYQIPTAKETQKSFSAIYGSSKMQKLLEKIKQISSFPTPVLITGPSGTGKEVLANMIYQLSSTENRPFIKVNCAAIPPELFESELFGYVGGSFTGAHKDGKPGLIELSNKGVLLLDEIGEMPLPLQAKLLRVLQDKTITRLGDTKPKQLSFRLICSTNQDLKQLVKEKKFREDLWYRINVVHLEIPPLRERKSDIRPLTKQFLDEFCSQYGLQKQIKPEAMLSLEEYSWPGNVRELKNIVEFLVVSTTDNNISLDDLPEHVRNNWDFVNVSYEGELSQTNEDTQITISDNRTLKQLLDQFEAKQILRALNSTKSMRSAAALLGIDHASLIRKMKRLEIYKKSSYRSLSSTDTK</sequence>
<dbReference type="Gene3D" id="1.10.8.60">
    <property type="match status" value="1"/>
</dbReference>
<evidence type="ECO:0000259" key="7">
    <source>
        <dbReference type="PROSITE" id="PS50045"/>
    </source>
</evidence>
<dbReference type="InterPro" id="IPR009057">
    <property type="entry name" value="Homeodomain-like_sf"/>
</dbReference>
<keyword evidence="2" id="KW-0058">Aromatic hydrocarbons catabolism</keyword>
<dbReference type="EMBL" id="CP089291">
    <property type="protein sequence ID" value="UOF90010.1"/>
    <property type="molecule type" value="Genomic_DNA"/>
</dbReference>
<dbReference type="PROSITE" id="PS50045">
    <property type="entry name" value="SIGMA54_INTERACT_4"/>
    <property type="match status" value="1"/>
</dbReference>
<proteinExistence type="predicted"/>
<dbReference type="InterPro" id="IPR000014">
    <property type="entry name" value="PAS"/>
</dbReference>
<accession>A0ABY4CHM2</accession>
<dbReference type="SMART" id="SM00382">
    <property type="entry name" value="AAA"/>
    <property type="match status" value="1"/>
</dbReference>
<keyword evidence="4" id="KW-0805">Transcription regulation</keyword>
<dbReference type="InterPro" id="IPR002078">
    <property type="entry name" value="Sigma_54_int"/>
</dbReference>
<dbReference type="PANTHER" id="PTHR32071">
    <property type="entry name" value="TRANSCRIPTIONAL REGULATORY PROTEIN"/>
    <property type="match status" value="1"/>
</dbReference>
<evidence type="ECO:0000256" key="5">
    <source>
        <dbReference type="ARBA" id="ARBA00023163"/>
    </source>
</evidence>
<keyword evidence="10" id="KW-1185">Reference proteome</keyword>
<evidence type="ECO:0000256" key="1">
    <source>
        <dbReference type="ARBA" id="ARBA00022741"/>
    </source>
</evidence>
<dbReference type="Gene3D" id="1.10.10.60">
    <property type="entry name" value="Homeodomain-like"/>
    <property type="match status" value="1"/>
</dbReference>
<dbReference type="Gene3D" id="3.40.50.300">
    <property type="entry name" value="P-loop containing nucleotide triphosphate hydrolases"/>
    <property type="match status" value="1"/>
</dbReference>
<evidence type="ECO:0000259" key="8">
    <source>
        <dbReference type="PROSITE" id="PS50112"/>
    </source>
</evidence>
<evidence type="ECO:0000256" key="6">
    <source>
        <dbReference type="ARBA" id="ARBA00029500"/>
    </source>
</evidence>
<dbReference type="Gene3D" id="3.30.450.20">
    <property type="entry name" value="PAS domain"/>
    <property type="match status" value="1"/>
</dbReference>
<evidence type="ECO:0000256" key="2">
    <source>
        <dbReference type="ARBA" id="ARBA00022797"/>
    </source>
</evidence>
<dbReference type="Proteomes" id="UP000830167">
    <property type="component" value="Chromosome"/>
</dbReference>
<evidence type="ECO:0000313" key="10">
    <source>
        <dbReference type="Proteomes" id="UP000830167"/>
    </source>
</evidence>
<keyword evidence="3" id="KW-0067">ATP-binding</keyword>
<reference evidence="9" key="1">
    <citation type="submission" date="2021-12" db="EMBL/GenBank/DDBJ databases">
        <title>Alicyclobacillaceae gen. nov., sp. nov., isolated from chalcocite enrichment system.</title>
        <authorList>
            <person name="Jiang Z."/>
        </authorList>
    </citation>
    <scope>NUCLEOTIDE SEQUENCE</scope>
    <source>
        <strain evidence="9">MYW30-H2</strain>
    </source>
</reference>
<dbReference type="InterPro" id="IPR003593">
    <property type="entry name" value="AAA+_ATPase"/>
</dbReference>
<evidence type="ECO:0000256" key="3">
    <source>
        <dbReference type="ARBA" id="ARBA00022840"/>
    </source>
</evidence>
<dbReference type="InterPro" id="IPR035965">
    <property type="entry name" value="PAS-like_dom_sf"/>
</dbReference>